<dbReference type="PRINTS" id="PR00045">
    <property type="entry name" value="SIGMA54FCT"/>
</dbReference>
<dbReference type="Pfam" id="PF04552">
    <property type="entry name" value="Sigma54_DBD"/>
    <property type="match status" value="1"/>
</dbReference>
<dbReference type="NCBIfam" id="TIGR02395">
    <property type="entry name" value="rpoN_sigma"/>
    <property type="match status" value="1"/>
</dbReference>
<feature type="domain" description="RNA polymerase sigma factor 54 DNA-binding" evidence="9">
    <location>
        <begin position="299"/>
        <end position="457"/>
    </location>
</feature>
<organism evidence="11 12">
    <name type="scientific">Paenibacillus lactis 154</name>
    <dbReference type="NCBI Taxonomy" id="743719"/>
    <lineage>
        <taxon>Bacteria</taxon>
        <taxon>Bacillati</taxon>
        <taxon>Bacillota</taxon>
        <taxon>Bacilli</taxon>
        <taxon>Bacillales</taxon>
        <taxon>Paenibacillaceae</taxon>
        <taxon>Paenibacillus</taxon>
    </lineage>
</organism>
<keyword evidence="4" id="KW-0548">Nucleotidyltransferase</keyword>
<evidence type="ECO:0000256" key="5">
    <source>
        <dbReference type="ARBA" id="ARBA00023015"/>
    </source>
</evidence>
<dbReference type="PROSITE" id="PS50044">
    <property type="entry name" value="SIGMA54_3"/>
    <property type="match status" value="1"/>
</dbReference>
<proteinExistence type="inferred from homology"/>
<dbReference type="GO" id="GO:0003677">
    <property type="term" value="F:DNA binding"/>
    <property type="evidence" value="ECO:0007669"/>
    <property type="project" value="UniProtKB-KW"/>
</dbReference>
<sequence length="458" mass="51307">MSIVKREQLHDLEESLRKEENLLLGYQLVQDQSTKLAITPELKQSIYILTMSAEDLIRYLQEQEAENPVLELEFGRDFDVYGRSSRAAIGNGRELDPLRNARQAQDTLESRLRSQLRLLSLPKEVYRIAAFMAGNLNDDGYLDLPVIEVRRKLGVSEELLRTALEALQSLEPAGVGCRDLRECLLLQIVRDSAAPPYAYEIADRYLPELANGKLGKAAAALHIPMEKARTASDYIRGLNPRPGLAFAAIETQYIIPDAIVESHGDGFTVSMHPANLPKLSINSSSRDWVMLRGSAEASSYLNGCVRSARWLVRSVEKRNRTLMRVVMAIMEEQRRFLAEGIRGIAPMKMNTISAKLNVHESTVSRAVQGKFVLTPHGVLPLKYFFSTGLSTIGGRGISSRSVKARIKELIDNEDKNCPCSDQHIADVLGAEGISLSRRTVAKYREQMQIMPSAFRKRR</sequence>
<evidence type="ECO:0000259" key="10">
    <source>
        <dbReference type="Pfam" id="PF04963"/>
    </source>
</evidence>
<evidence type="ECO:0000313" key="12">
    <source>
        <dbReference type="Proteomes" id="UP000003891"/>
    </source>
</evidence>
<keyword evidence="2" id="KW-0240">DNA-directed RNA polymerase</keyword>
<keyword evidence="5" id="KW-0805">Transcription regulation</keyword>
<feature type="domain" description="RNA polymerase sigma factor 54 core-binding" evidence="10">
    <location>
        <begin position="100"/>
        <end position="283"/>
    </location>
</feature>
<evidence type="ECO:0000259" key="9">
    <source>
        <dbReference type="Pfam" id="PF04552"/>
    </source>
</evidence>
<comment type="similarity">
    <text evidence="1">Belongs to the sigma-54 factor family.</text>
</comment>
<evidence type="ECO:0000313" key="11">
    <source>
        <dbReference type="EMBL" id="EHB68208.1"/>
    </source>
</evidence>
<protein>
    <submittedName>
        <fullName evidence="11">RNA polymerase, sigma 54 subunit, RpoN</fullName>
    </submittedName>
</protein>
<dbReference type="PANTHER" id="PTHR32248:SF4">
    <property type="entry name" value="RNA POLYMERASE SIGMA-54 FACTOR"/>
    <property type="match status" value="1"/>
</dbReference>
<evidence type="ECO:0000256" key="7">
    <source>
        <dbReference type="ARBA" id="ARBA00023125"/>
    </source>
</evidence>
<dbReference type="Gene3D" id="1.10.10.1330">
    <property type="entry name" value="RNA polymerase sigma-54 factor, core-binding domain"/>
    <property type="match status" value="1"/>
</dbReference>
<gene>
    <name evidence="11" type="ORF">PaelaDRAFT_0334</name>
</gene>
<dbReference type="PROSITE" id="PS00718">
    <property type="entry name" value="SIGMA54_2"/>
    <property type="match status" value="1"/>
</dbReference>
<name>G4H8M3_9BACL</name>
<dbReference type="PANTHER" id="PTHR32248">
    <property type="entry name" value="RNA POLYMERASE SIGMA-54 FACTOR"/>
    <property type="match status" value="1"/>
</dbReference>
<evidence type="ECO:0000256" key="6">
    <source>
        <dbReference type="ARBA" id="ARBA00023082"/>
    </source>
</evidence>
<dbReference type="GO" id="GO:0016987">
    <property type="term" value="F:sigma factor activity"/>
    <property type="evidence" value="ECO:0007669"/>
    <property type="project" value="UniProtKB-KW"/>
</dbReference>
<dbReference type="InterPro" id="IPR000394">
    <property type="entry name" value="RNA_pol_sigma_54"/>
</dbReference>
<dbReference type="Proteomes" id="UP000003891">
    <property type="component" value="Unassembled WGS sequence"/>
</dbReference>
<keyword evidence="8" id="KW-0804">Transcription</keyword>
<dbReference type="GO" id="GO:0001216">
    <property type="term" value="F:DNA-binding transcription activator activity"/>
    <property type="evidence" value="ECO:0007669"/>
    <property type="project" value="InterPro"/>
</dbReference>
<dbReference type="InterPro" id="IPR007634">
    <property type="entry name" value="RNA_pol_sigma_54_DNA-bd"/>
</dbReference>
<evidence type="ECO:0000256" key="4">
    <source>
        <dbReference type="ARBA" id="ARBA00022695"/>
    </source>
</evidence>
<evidence type="ECO:0000256" key="3">
    <source>
        <dbReference type="ARBA" id="ARBA00022679"/>
    </source>
</evidence>
<dbReference type="InterPro" id="IPR007046">
    <property type="entry name" value="RNA_pol_sigma_54_core-bd"/>
</dbReference>
<dbReference type="InterPro" id="IPR038709">
    <property type="entry name" value="RpoN_core-bd_sf"/>
</dbReference>
<accession>G4H8M3</accession>
<dbReference type="eggNOG" id="COG1508">
    <property type="taxonomic scope" value="Bacteria"/>
</dbReference>
<dbReference type="STRING" id="743719.PaelaDRAFT_0334"/>
<evidence type="ECO:0000256" key="8">
    <source>
        <dbReference type="ARBA" id="ARBA00023163"/>
    </source>
</evidence>
<keyword evidence="7" id="KW-0238">DNA-binding</keyword>
<dbReference type="AlphaFoldDB" id="G4H8M3"/>
<keyword evidence="3" id="KW-0808">Transferase</keyword>
<dbReference type="GO" id="GO:0016779">
    <property type="term" value="F:nucleotidyltransferase activity"/>
    <property type="evidence" value="ECO:0007669"/>
    <property type="project" value="UniProtKB-KW"/>
</dbReference>
<dbReference type="EMBL" id="AGIP01000001">
    <property type="protein sequence ID" value="EHB68208.1"/>
    <property type="molecule type" value="Genomic_DNA"/>
</dbReference>
<dbReference type="GO" id="GO:0000428">
    <property type="term" value="C:DNA-directed RNA polymerase complex"/>
    <property type="evidence" value="ECO:0007669"/>
    <property type="project" value="UniProtKB-KW"/>
</dbReference>
<dbReference type="Gene3D" id="1.10.10.60">
    <property type="entry name" value="Homeodomain-like"/>
    <property type="match status" value="1"/>
</dbReference>
<dbReference type="PATRIC" id="fig|743719.3.peg.351"/>
<dbReference type="GO" id="GO:0006352">
    <property type="term" value="P:DNA-templated transcription initiation"/>
    <property type="evidence" value="ECO:0007669"/>
    <property type="project" value="InterPro"/>
</dbReference>
<keyword evidence="6" id="KW-0731">Sigma factor</keyword>
<evidence type="ECO:0000256" key="1">
    <source>
        <dbReference type="ARBA" id="ARBA00008798"/>
    </source>
</evidence>
<evidence type="ECO:0000256" key="2">
    <source>
        <dbReference type="ARBA" id="ARBA00022478"/>
    </source>
</evidence>
<dbReference type="Pfam" id="PF00309">
    <property type="entry name" value="Sigma54_AID"/>
    <property type="match status" value="1"/>
</dbReference>
<dbReference type="Pfam" id="PF04963">
    <property type="entry name" value="Sigma54_CBD"/>
    <property type="match status" value="1"/>
</dbReference>
<dbReference type="PIRSF" id="PIRSF000774">
    <property type="entry name" value="RpoN"/>
    <property type="match status" value="1"/>
</dbReference>
<reference evidence="11 12" key="1">
    <citation type="submission" date="2011-09" db="EMBL/GenBank/DDBJ databases">
        <title>The draft genome of Paenibacillus lactis 154.</title>
        <authorList>
            <consortium name="US DOE Joint Genome Institute (JGI-PGF)"/>
            <person name="Lucas S."/>
            <person name="Han J."/>
            <person name="Lapidus A."/>
            <person name="Cheng J.-F."/>
            <person name="Goodwin L."/>
            <person name="Pitluck S."/>
            <person name="Peters L."/>
            <person name="Land M.L."/>
            <person name="Hauser L."/>
            <person name="Siebers A."/>
            <person name="Thelen M."/>
            <person name="Hugenholtz P."/>
            <person name="Allgaier M."/>
            <person name="Woyke T.J."/>
        </authorList>
    </citation>
    <scope>NUCLEOTIDE SEQUENCE [LARGE SCALE GENOMIC DNA]</scope>
    <source>
        <strain evidence="11 12">154</strain>
    </source>
</reference>